<keyword evidence="1" id="KW-0862">Zinc</keyword>
<evidence type="ECO:0000313" key="3">
    <source>
        <dbReference type="EMBL" id="KAK4321865.1"/>
    </source>
</evidence>
<protein>
    <recommendedName>
        <fullName evidence="2">SWIM-type domain-containing protein</fullName>
    </recommendedName>
</protein>
<dbReference type="EMBL" id="JAWZYT010000555">
    <property type="protein sequence ID" value="KAK4321865.1"/>
    <property type="molecule type" value="Genomic_DNA"/>
</dbReference>
<dbReference type="SUPFAM" id="SSF52980">
    <property type="entry name" value="Restriction endonuclease-like"/>
    <property type="match status" value="1"/>
</dbReference>
<organism evidence="3 4">
    <name type="scientific">Petrolisthes manimaculis</name>
    <dbReference type="NCBI Taxonomy" id="1843537"/>
    <lineage>
        <taxon>Eukaryota</taxon>
        <taxon>Metazoa</taxon>
        <taxon>Ecdysozoa</taxon>
        <taxon>Arthropoda</taxon>
        <taxon>Crustacea</taxon>
        <taxon>Multicrustacea</taxon>
        <taxon>Malacostraca</taxon>
        <taxon>Eumalacostraca</taxon>
        <taxon>Eucarida</taxon>
        <taxon>Decapoda</taxon>
        <taxon>Pleocyemata</taxon>
        <taxon>Anomura</taxon>
        <taxon>Galatheoidea</taxon>
        <taxon>Porcellanidae</taxon>
        <taxon>Petrolisthes</taxon>
    </lineage>
</organism>
<evidence type="ECO:0000313" key="4">
    <source>
        <dbReference type="Proteomes" id="UP001292094"/>
    </source>
</evidence>
<dbReference type="InterPro" id="IPR051703">
    <property type="entry name" value="NF-kappa-B_Signaling_Reg"/>
</dbReference>
<dbReference type="PROSITE" id="PS50966">
    <property type="entry name" value="ZF_SWIM"/>
    <property type="match status" value="1"/>
</dbReference>
<keyword evidence="1" id="KW-0479">Metal-binding</keyword>
<evidence type="ECO:0000259" key="2">
    <source>
        <dbReference type="PROSITE" id="PS50966"/>
    </source>
</evidence>
<evidence type="ECO:0000256" key="1">
    <source>
        <dbReference type="PROSITE-ProRule" id="PRU00325"/>
    </source>
</evidence>
<keyword evidence="1" id="KW-0863">Zinc-finger</keyword>
<gene>
    <name evidence="3" type="ORF">Pmani_007328</name>
</gene>
<dbReference type="Proteomes" id="UP001292094">
    <property type="component" value="Unassembled WGS sequence"/>
</dbReference>
<dbReference type="InterPro" id="IPR007527">
    <property type="entry name" value="Znf_SWIM"/>
</dbReference>
<accession>A0AAE1Q953</accession>
<dbReference type="CDD" id="cd22343">
    <property type="entry name" value="PDDEXK_lambda_exonuclease-like"/>
    <property type="match status" value="1"/>
</dbReference>
<dbReference type="Gene3D" id="3.90.320.10">
    <property type="match status" value="1"/>
</dbReference>
<dbReference type="GO" id="GO:0006281">
    <property type="term" value="P:DNA repair"/>
    <property type="evidence" value="ECO:0007669"/>
    <property type="project" value="UniProtKB-ARBA"/>
</dbReference>
<dbReference type="PANTHER" id="PTHR46609:SF8">
    <property type="entry name" value="YQAJ VIRAL RECOMBINASE DOMAIN-CONTAINING PROTEIN"/>
    <property type="match status" value="1"/>
</dbReference>
<keyword evidence="4" id="KW-1185">Reference proteome</keyword>
<proteinExistence type="predicted"/>
<dbReference type="InterPro" id="IPR019080">
    <property type="entry name" value="YqaJ_viral_recombinase"/>
</dbReference>
<sequence>MFDDVHNIRDEPEVEFHMVVPEYSTYKDLHADQTIPAVTMERLQDFLSACYTNFNPKVADLYKGRYIQYVRTAVHENLVYVTSSVWAEMKKTVSYKVDASLTKDGVVNESQCECAAGQGPAAHCKHVITVLFALVAFCKDGELLTDLTCTQEKPARLAVMQLFPPANRKAVGSDHDYMEYPPEKKYLIDEKISHVTESDRQEIELATRGQDNSKRWKQERGKRITSSNFGMICKTTERRDMEKLLSTLIDSADIYTKPIAHGRKYEKVAISKLEDLYHLKVQKCGLFVSSKYPMLAASPDGLISDDAVVEVKCPYAARNDTITAASVPYLTASHNGGYVLKKDHKYYFQVQGQLLCTERQLCKFVVFTLKGLEVVDVHRDDIFIDFMTKVLLDFYESHFKAAIIKKYVYKDEHLYHFSP</sequence>
<dbReference type="GO" id="GO:0008270">
    <property type="term" value="F:zinc ion binding"/>
    <property type="evidence" value="ECO:0007669"/>
    <property type="project" value="UniProtKB-KW"/>
</dbReference>
<dbReference type="InterPro" id="IPR011335">
    <property type="entry name" value="Restrct_endonuc-II-like"/>
</dbReference>
<dbReference type="PANTHER" id="PTHR46609">
    <property type="entry name" value="EXONUCLEASE, PHAGE-TYPE/RECB, C-TERMINAL DOMAIN-CONTAINING PROTEIN"/>
    <property type="match status" value="1"/>
</dbReference>
<feature type="domain" description="SWIM-type" evidence="2">
    <location>
        <begin position="95"/>
        <end position="135"/>
    </location>
</feature>
<comment type="caution">
    <text evidence="3">The sequence shown here is derived from an EMBL/GenBank/DDBJ whole genome shotgun (WGS) entry which is preliminary data.</text>
</comment>
<name>A0AAE1Q953_9EUCA</name>
<dbReference type="InterPro" id="IPR011604">
    <property type="entry name" value="PDDEXK-like_dom_sf"/>
</dbReference>
<reference evidence="3" key="1">
    <citation type="submission" date="2023-11" db="EMBL/GenBank/DDBJ databases">
        <title>Genome assemblies of two species of porcelain crab, Petrolisthes cinctipes and Petrolisthes manimaculis (Anomura: Porcellanidae).</title>
        <authorList>
            <person name="Angst P."/>
        </authorList>
    </citation>
    <scope>NUCLEOTIDE SEQUENCE</scope>
    <source>
        <strain evidence="3">PB745_02</strain>
        <tissue evidence="3">Gill</tissue>
    </source>
</reference>
<dbReference type="AlphaFoldDB" id="A0AAE1Q953"/>
<dbReference type="Pfam" id="PF09588">
    <property type="entry name" value="YqaJ"/>
    <property type="match status" value="1"/>
</dbReference>